<dbReference type="EMBL" id="JAVFWL010000006">
    <property type="protein sequence ID" value="KAK6763047.1"/>
    <property type="molecule type" value="Genomic_DNA"/>
</dbReference>
<dbReference type="Proteomes" id="UP001303046">
    <property type="component" value="Unassembled WGS sequence"/>
</dbReference>
<comment type="caution">
    <text evidence="1">The sequence shown here is derived from an EMBL/GenBank/DDBJ whole genome shotgun (WGS) entry which is preliminary data.</text>
</comment>
<name>A0ABR1EK52_NECAM</name>
<organism evidence="1 2">
    <name type="scientific">Necator americanus</name>
    <name type="common">Human hookworm</name>
    <dbReference type="NCBI Taxonomy" id="51031"/>
    <lineage>
        <taxon>Eukaryota</taxon>
        <taxon>Metazoa</taxon>
        <taxon>Ecdysozoa</taxon>
        <taxon>Nematoda</taxon>
        <taxon>Chromadorea</taxon>
        <taxon>Rhabditida</taxon>
        <taxon>Rhabditina</taxon>
        <taxon>Rhabditomorpha</taxon>
        <taxon>Strongyloidea</taxon>
        <taxon>Ancylostomatidae</taxon>
        <taxon>Bunostominae</taxon>
        <taxon>Necator</taxon>
    </lineage>
</organism>
<proteinExistence type="predicted"/>
<evidence type="ECO:0000313" key="2">
    <source>
        <dbReference type="Proteomes" id="UP001303046"/>
    </source>
</evidence>
<gene>
    <name evidence="1" type="primary">Necator_chrX.g23829</name>
    <name evidence="1" type="ORF">RB195_023664</name>
</gene>
<sequence length="84" mass="10011">MFTKRTPRTIMNWDLFASFVGFWEDTVTDNIGDEYERLVEHLNDCTRKRRRGAARAAGNHEFTSKLARRCREAIKEDFKERRAD</sequence>
<evidence type="ECO:0000313" key="1">
    <source>
        <dbReference type="EMBL" id="KAK6763047.1"/>
    </source>
</evidence>
<reference evidence="1 2" key="1">
    <citation type="submission" date="2023-08" db="EMBL/GenBank/DDBJ databases">
        <title>A Necator americanus chromosomal reference genome.</title>
        <authorList>
            <person name="Ilik V."/>
            <person name="Petrzelkova K.J."/>
            <person name="Pardy F."/>
            <person name="Fuh T."/>
            <person name="Niatou-Singa F.S."/>
            <person name="Gouil Q."/>
            <person name="Baker L."/>
            <person name="Ritchie M.E."/>
            <person name="Jex A.R."/>
            <person name="Gazzola D."/>
            <person name="Li H."/>
            <person name="Toshio Fujiwara R."/>
            <person name="Zhan B."/>
            <person name="Aroian R.V."/>
            <person name="Pafco B."/>
            <person name="Schwarz E.M."/>
        </authorList>
    </citation>
    <scope>NUCLEOTIDE SEQUENCE [LARGE SCALE GENOMIC DNA]</scope>
    <source>
        <strain evidence="1 2">Aroian</strain>
        <tissue evidence="1">Whole animal</tissue>
    </source>
</reference>
<protein>
    <submittedName>
        <fullName evidence="1">Uncharacterized protein</fullName>
    </submittedName>
</protein>
<accession>A0ABR1EK52</accession>
<keyword evidence="2" id="KW-1185">Reference proteome</keyword>